<dbReference type="Proteomes" id="UP001596415">
    <property type="component" value="Unassembled WGS sequence"/>
</dbReference>
<name>A0ABW2MQH2_9FLAO</name>
<dbReference type="EMBL" id="JBHTBN010000001">
    <property type="protein sequence ID" value="MFC7356138.1"/>
    <property type="molecule type" value="Genomic_DNA"/>
</dbReference>
<evidence type="ECO:0000313" key="2">
    <source>
        <dbReference type="EMBL" id="MFC7356138.1"/>
    </source>
</evidence>
<feature type="transmembrane region" description="Helical" evidence="1">
    <location>
        <begin position="336"/>
        <end position="363"/>
    </location>
</feature>
<organism evidence="2 3">
    <name type="scientific">Jejudonia soesokkakensis</name>
    <dbReference type="NCBI Taxonomy" id="1323432"/>
    <lineage>
        <taxon>Bacteria</taxon>
        <taxon>Pseudomonadati</taxon>
        <taxon>Bacteroidota</taxon>
        <taxon>Flavobacteriia</taxon>
        <taxon>Flavobacteriales</taxon>
        <taxon>Flavobacteriaceae</taxon>
        <taxon>Jejudonia</taxon>
    </lineage>
</organism>
<accession>A0ABW2MQH2</accession>
<comment type="caution">
    <text evidence="2">The sequence shown here is derived from an EMBL/GenBank/DDBJ whole genome shotgun (WGS) entry which is preliminary data.</text>
</comment>
<evidence type="ECO:0000313" key="3">
    <source>
        <dbReference type="Proteomes" id="UP001596415"/>
    </source>
</evidence>
<keyword evidence="1" id="KW-0472">Membrane</keyword>
<feature type="transmembrane region" description="Helical" evidence="1">
    <location>
        <begin position="111"/>
        <end position="142"/>
    </location>
</feature>
<keyword evidence="3" id="KW-1185">Reference proteome</keyword>
<protein>
    <recommendedName>
        <fullName evidence="4">Oligosaccharide repeat unit polymerase</fullName>
    </recommendedName>
</protein>
<gene>
    <name evidence="2" type="ORF">ACFQO1_00435</name>
</gene>
<feature type="transmembrane region" description="Helical" evidence="1">
    <location>
        <begin position="148"/>
        <end position="166"/>
    </location>
</feature>
<dbReference type="RefSeq" id="WP_380215592.1">
    <property type="nucleotide sequence ID" value="NZ_JBHTBN010000001.1"/>
</dbReference>
<feature type="transmembrane region" description="Helical" evidence="1">
    <location>
        <begin position="294"/>
        <end position="316"/>
    </location>
</feature>
<proteinExistence type="predicted"/>
<keyword evidence="1" id="KW-1133">Transmembrane helix</keyword>
<feature type="transmembrane region" description="Helical" evidence="1">
    <location>
        <begin position="80"/>
        <end position="104"/>
    </location>
</feature>
<feature type="transmembrane region" description="Helical" evidence="1">
    <location>
        <begin position="47"/>
        <end position="68"/>
    </location>
</feature>
<reference evidence="3" key="1">
    <citation type="journal article" date="2019" name="Int. J. Syst. Evol. Microbiol.">
        <title>The Global Catalogue of Microorganisms (GCM) 10K type strain sequencing project: providing services to taxonomists for standard genome sequencing and annotation.</title>
        <authorList>
            <consortium name="The Broad Institute Genomics Platform"/>
            <consortium name="The Broad Institute Genome Sequencing Center for Infectious Disease"/>
            <person name="Wu L."/>
            <person name="Ma J."/>
        </authorList>
    </citation>
    <scope>NUCLEOTIDE SEQUENCE [LARGE SCALE GENOMIC DNA]</scope>
    <source>
        <strain evidence="3">CGMCC 1.16306</strain>
    </source>
</reference>
<evidence type="ECO:0000256" key="1">
    <source>
        <dbReference type="SAM" id="Phobius"/>
    </source>
</evidence>
<evidence type="ECO:0008006" key="4">
    <source>
        <dbReference type="Google" id="ProtNLM"/>
    </source>
</evidence>
<sequence>MILEGFFIYNLFLALYLLIPTLLLITSTPPKRESFFNKDYFKLFFKIFTYTLFIVNISAAIYAVLVLATTEYPDDIFTGLYGTSGFGSHSLSVVNLLVATYYFFIKKFQKFAFFFVCGILGFYGLGLMIFILAFAIVLLPILLKNVATLFKVIFIGISFFAVVYVINPGNFDYIRVNIAYVGVVTEGYDYQDEINKMKRHRRTWIPRYITFLDGSRRLLFENPKVLLLGTSPGTYNSRTAFYLNGDFIGNDTFKKLFNYRTDYHRNYVMPILNRNYLENSSWNDGTRNQPFSSLVSIIVEYGLIIGSFILFLFFSSISKARKVIQNKGSSNFVKFIFFYCILLFLFQFYFEVVEILLPMILMVKLLEFDQINKNGTINADPI</sequence>
<feature type="transmembrane region" description="Helical" evidence="1">
    <location>
        <begin position="6"/>
        <end position="26"/>
    </location>
</feature>
<keyword evidence="1" id="KW-0812">Transmembrane</keyword>